<reference evidence="5 6" key="1">
    <citation type="submission" date="2019-04" db="EMBL/GenBank/DDBJ databases">
        <title>Rhizobium terrae sp. nov., isolated from a paddy soil.</title>
        <authorList>
            <person name="Lin S.-Y."/>
            <person name="Hameed A."/>
            <person name="Huang H.-I."/>
            <person name="Young C.-C."/>
        </authorList>
    </citation>
    <scope>NUCLEOTIDE SEQUENCE [LARGE SCALE GENOMIC DNA]</scope>
    <source>
        <strain evidence="5 6">CC-HIH110</strain>
    </source>
</reference>
<feature type="domain" description="Imelysin-like" evidence="4">
    <location>
        <begin position="56"/>
        <end position="348"/>
    </location>
</feature>
<dbReference type="Pfam" id="PF09375">
    <property type="entry name" value="Peptidase_M75"/>
    <property type="match status" value="1"/>
</dbReference>
<comment type="subcellular location">
    <subcellularLocation>
        <location evidence="1">Cell envelope</location>
    </subcellularLocation>
</comment>
<dbReference type="CDD" id="cd14659">
    <property type="entry name" value="Imelysin-like_IPPA"/>
    <property type="match status" value="1"/>
</dbReference>
<evidence type="ECO:0000256" key="1">
    <source>
        <dbReference type="ARBA" id="ARBA00004196"/>
    </source>
</evidence>
<dbReference type="Gene3D" id="1.20.1420.20">
    <property type="entry name" value="M75 peptidase, HXXE motif"/>
    <property type="match status" value="1"/>
</dbReference>
<evidence type="ECO:0000313" key="6">
    <source>
        <dbReference type="Proteomes" id="UP000310754"/>
    </source>
</evidence>
<feature type="chain" id="PRO_5020733076" description="Imelysin-like domain-containing protein" evidence="3">
    <location>
        <begin position="30"/>
        <end position="376"/>
    </location>
</feature>
<protein>
    <recommendedName>
        <fullName evidence="4">Imelysin-like domain-containing protein</fullName>
    </recommendedName>
</protein>
<evidence type="ECO:0000259" key="4">
    <source>
        <dbReference type="Pfam" id="PF09375"/>
    </source>
</evidence>
<dbReference type="EMBL" id="SSOA01000007">
    <property type="protein sequence ID" value="THF49071.1"/>
    <property type="molecule type" value="Genomic_DNA"/>
</dbReference>
<organism evidence="5 6">
    <name type="scientific">Allorhizobium terrae</name>
    <dbReference type="NCBI Taxonomy" id="1848972"/>
    <lineage>
        <taxon>Bacteria</taxon>
        <taxon>Pseudomonadati</taxon>
        <taxon>Pseudomonadota</taxon>
        <taxon>Alphaproteobacteria</taxon>
        <taxon>Hyphomicrobiales</taxon>
        <taxon>Rhizobiaceae</taxon>
        <taxon>Rhizobium/Agrobacterium group</taxon>
        <taxon>Allorhizobium</taxon>
    </lineage>
</organism>
<feature type="signal peptide" evidence="3">
    <location>
        <begin position="1"/>
        <end position="29"/>
    </location>
</feature>
<dbReference type="Proteomes" id="UP000310754">
    <property type="component" value="Unassembled WGS sequence"/>
</dbReference>
<evidence type="ECO:0000256" key="3">
    <source>
        <dbReference type="SAM" id="SignalP"/>
    </source>
</evidence>
<dbReference type="AlphaFoldDB" id="A0A4S3ZTM4"/>
<dbReference type="InterPro" id="IPR034984">
    <property type="entry name" value="Imelysin-like_IPPA"/>
</dbReference>
<keyword evidence="6" id="KW-1185">Reference proteome</keyword>
<comment type="caution">
    <text evidence="5">The sequence shown here is derived from an EMBL/GenBank/DDBJ whole genome shotgun (WGS) entry which is preliminary data.</text>
</comment>
<keyword evidence="2 3" id="KW-0732">Signal</keyword>
<dbReference type="PROSITE" id="PS51257">
    <property type="entry name" value="PROKAR_LIPOPROTEIN"/>
    <property type="match status" value="1"/>
</dbReference>
<dbReference type="InterPro" id="IPR018976">
    <property type="entry name" value="Imelysin-like"/>
</dbReference>
<proteinExistence type="predicted"/>
<gene>
    <name evidence="5" type="ORF">E6C51_14280</name>
</gene>
<evidence type="ECO:0000256" key="2">
    <source>
        <dbReference type="ARBA" id="ARBA00022729"/>
    </source>
</evidence>
<accession>A0A4S3ZTM4</accession>
<sequence length="376" mass="39956">MRFTLPLSAASFAACTLAAFVAATAPLHAEEPAAHAGQLQTAAVPAVMEKVVDGFIRPGYRHFHSSASALHTSMTNLCAAPSESNFIAAKAAFTEAVKAWGHIEIVRVGPVIEDNRFEHILFYPDRKGLALKQIQAAIASDDKSYTQSESLRQKSVAIQGLGALDYVLFGTGAGSLPKDKSNFRCLYGAAIAGNVDTMAATLSSLWDQPGGIQDAWKKPGPDNDTFRDAPEAVTGLLGILVHGTEAVRDERIETFYKPASNKIAPKQAIFWRSSLTFVSLSANIEGVRDLLTKADVASLLPADKRGIVSNVTKLADQFINTASSITPDVQMAVTRDEDKAKLQSLLKDSRTMITDLSDGVGGGVGLTAGFSFADGD</sequence>
<name>A0A4S3ZTM4_9HYPH</name>
<evidence type="ECO:0000313" key="5">
    <source>
        <dbReference type="EMBL" id="THF49071.1"/>
    </source>
</evidence>
<dbReference type="GO" id="GO:0030313">
    <property type="term" value="C:cell envelope"/>
    <property type="evidence" value="ECO:0007669"/>
    <property type="project" value="UniProtKB-SubCell"/>
</dbReference>
<dbReference type="InterPro" id="IPR038352">
    <property type="entry name" value="Imelysin_sf"/>
</dbReference>